<evidence type="ECO:0000256" key="7">
    <source>
        <dbReference type="ARBA" id="ARBA00022968"/>
    </source>
</evidence>
<evidence type="ECO:0000256" key="10">
    <source>
        <dbReference type="ARBA" id="ARBA00023136"/>
    </source>
</evidence>
<dbReference type="InterPro" id="IPR002659">
    <property type="entry name" value="Glyco_trans_31"/>
</dbReference>
<keyword evidence="10" id="KW-0472">Membrane</keyword>
<dbReference type="GO" id="GO:0000139">
    <property type="term" value="C:Golgi membrane"/>
    <property type="evidence" value="ECO:0007669"/>
    <property type="project" value="UniProtKB-SubCell"/>
</dbReference>
<dbReference type="EMBL" id="GG666571">
    <property type="protein sequence ID" value="EEN53693.1"/>
    <property type="molecule type" value="Genomic_DNA"/>
</dbReference>
<comment type="pathway">
    <text evidence="2">Protein modification; protein glycosylation.</text>
</comment>
<evidence type="ECO:0000256" key="11">
    <source>
        <dbReference type="ARBA" id="ARBA00023180"/>
    </source>
</evidence>
<dbReference type="PANTHER" id="PTHR11214">
    <property type="entry name" value="BETA-1,3-N-ACETYLGLUCOSAMINYLTRANSFERASE"/>
    <property type="match status" value="1"/>
</dbReference>
<dbReference type="InParanoid" id="C3Z0Z4"/>
<proteinExistence type="inferred from homology"/>
<evidence type="ECO:0000313" key="13">
    <source>
        <dbReference type="EMBL" id="EEN53693.1"/>
    </source>
</evidence>
<keyword evidence="6" id="KW-0812">Transmembrane</keyword>
<dbReference type="AlphaFoldDB" id="C3Z0Z4"/>
<evidence type="ECO:0000256" key="4">
    <source>
        <dbReference type="ARBA" id="ARBA00022676"/>
    </source>
</evidence>
<gene>
    <name evidence="13" type="ORF">BRAFLDRAFT_58514</name>
</gene>
<dbReference type="FunFam" id="3.90.550.50:FF:000001">
    <property type="entry name" value="Hexosyltransferase"/>
    <property type="match status" value="1"/>
</dbReference>
<dbReference type="GO" id="GO:0016758">
    <property type="term" value="F:hexosyltransferase activity"/>
    <property type="evidence" value="ECO:0007669"/>
    <property type="project" value="InterPro"/>
</dbReference>
<sequence length="251" mass="29170">MVTSAPRNNAQRDAIRRTWGNENNVNWTVIRTVFAVGLTPIASTQRLLEQESTTHKDIIQENFVDSYRNLTIKTVMCLKWASEFCPNAKFVLKTDDDTFVNIFNLVRRLWRLNATQARMFVTGRVIPGAKPIRQANSIYESRWIVTKEEYSRESYPRYPGGYAYVISNDITRLIYEVSLTVPYLFLEDVYLGLCLEKLGIDVIHGEGFSGWKSSLSCRDRKISSHLIKSPFHMFQAWQRLMTSCKLFLKYN</sequence>
<evidence type="ECO:0000256" key="6">
    <source>
        <dbReference type="ARBA" id="ARBA00022692"/>
    </source>
</evidence>
<keyword evidence="5" id="KW-0808">Transferase</keyword>
<comment type="similarity">
    <text evidence="3 12">Belongs to the glycosyltransferase 31 family.</text>
</comment>
<evidence type="ECO:0000256" key="8">
    <source>
        <dbReference type="ARBA" id="ARBA00022989"/>
    </source>
</evidence>
<reference evidence="13" key="1">
    <citation type="journal article" date="2008" name="Nature">
        <title>The amphioxus genome and the evolution of the chordate karyotype.</title>
        <authorList>
            <consortium name="US DOE Joint Genome Institute (JGI-PGF)"/>
            <person name="Putnam N.H."/>
            <person name="Butts T."/>
            <person name="Ferrier D.E.K."/>
            <person name="Furlong R.F."/>
            <person name="Hellsten U."/>
            <person name="Kawashima T."/>
            <person name="Robinson-Rechavi M."/>
            <person name="Shoguchi E."/>
            <person name="Terry A."/>
            <person name="Yu J.-K."/>
            <person name="Benito-Gutierrez E.L."/>
            <person name="Dubchak I."/>
            <person name="Garcia-Fernandez J."/>
            <person name="Gibson-Brown J.J."/>
            <person name="Grigoriev I.V."/>
            <person name="Horton A.C."/>
            <person name="de Jong P.J."/>
            <person name="Jurka J."/>
            <person name="Kapitonov V.V."/>
            <person name="Kohara Y."/>
            <person name="Kuroki Y."/>
            <person name="Lindquist E."/>
            <person name="Lucas S."/>
            <person name="Osoegawa K."/>
            <person name="Pennacchio L.A."/>
            <person name="Salamov A.A."/>
            <person name="Satou Y."/>
            <person name="Sauka-Spengler T."/>
            <person name="Schmutz J."/>
            <person name="Shin-I T."/>
            <person name="Toyoda A."/>
            <person name="Bronner-Fraser M."/>
            <person name="Fujiyama A."/>
            <person name="Holland L.Z."/>
            <person name="Holland P.W.H."/>
            <person name="Satoh N."/>
            <person name="Rokhsar D.S."/>
        </authorList>
    </citation>
    <scope>NUCLEOTIDE SEQUENCE [LARGE SCALE GENOMIC DNA]</scope>
    <source>
        <strain evidence="13">S238N-H82</strain>
        <tissue evidence="13">Testes</tissue>
    </source>
</reference>
<keyword evidence="4 12" id="KW-0328">Glycosyltransferase</keyword>
<dbReference type="eggNOG" id="KOG2287">
    <property type="taxonomic scope" value="Eukaryota"/>
</dbReference>
<protein>
    <recommendedName>
        <fullName evidence="12">Hexosyltransferase</fullName>
        <ecNumber evidence="12">2.4.1.-</ecNumber>
    </recommendedName>
</protein>
<dbReference type="Pfam" id="PF01762">
    <property type="entry name" value="Galactosyl_T"/>
    <property type="match status" value="1"/>
</dbReference>
<dbReference type="PANTHER" id="PTHR11214:SF283">
    <property type="entry name" value="N-ACETYLLACTOSAMINIDE BETA-1,3-N-ACETYLGLUCOSAMINYLTRANSFERASE 4-LIKE"/>
    <property type="match status" value="1"/>
</dbReference>
<dbReference type="EC" id="2.4.1.-" evidence="12"/>
<evidence type="ECO:0000256" key="5">
    <source>
        <dbReference type="ARBA" id="ARBA00022679"/>
    </source>
</evidence>
<evidence type="ECO:0000256" key="12">
    <source>
        <dbReference type="RuleBase" id="RU363063"/>
    </source>
</evidence>
<organism>
    <name type="scientific">Branchiostoma floridae</name>
    <name type="common">Florida lancelet</name>
    <name type="synonym">Amphioxus</name>
    <dbReference type="NCBI Taxonomy" id="7739"/>
    <lineage>
        <taxon>Eukaryota</taxon>
        <taxon>Metazoa</taxon>
        <taxon>Chordata</taxon>
        <taxon>Cephalochordata</taxon>
        <taxon>Leptocardii</taxon>
        <taxon>Amphioxiformes</taxon>
        <taxon>Branchiostomatidae</taxon>
        <taxon>Branchiostoma</taxon>
    </lineage>
</organism>
<keyword evidence="9 12" id="KW-0333">Golgi apparatus</keyword>
<keyword evidence="11" id="KW-0325">Glycoprotein</keyword>
<evidence type="ECO:0000256" key="3">
    <source>
        <dbReference type="ARBA" id="ARBA00008661"/>
    </source>
</evidence>
<evidence type="ECO:0000256" key="9">
    <source>
        <dbReference type="ARBA" id="ARBA00023034"/>
    </source>
</evidence>
<keyword evidence="7" id="KW-0735">Signal-anchor</keyword>
<name>C3Z0Z4_BRAFL</name>
<comment type="subcellular location">
    <subcellularLocation>
        <location evidence="1 12">Golgi apparatus membrane</location>
        <topology evidence="1 12">Single-pass type II membrane protein</topology>
    </subcellularLocation>
</comment>
<dbReference type="Gene3D" id="3.90.550.50">
    <property type="match status" value="1"/>
</dbReference>
<accession>C3Z0Z4</accession>
<evidence type="ECO:0000256" key="1">
    <source>
        <dbReference type="ARBA" id="ARBA00004323"/>
    </source>
</evidence>
<keyword evidence="8" id="KW-1133">Transmembrane helix</keyword>
<evidence type="ECO:0000256" key="2">
    <source>
        <dbReference type="ARBA" id="ARBA00004922"/>
    </source>
</evidence>